<evidence type="ECO:0000256" key="6">
    <source>
        <dbReference type="SAM" id="Phobius"/>
    </source>
</evidence>
<dbReference type="GO" id="GO:0022857">
    <property type="term" value="F:transmembrane transporter activity"/>
    <property type="evidence" value="ECO:0007669"/>
    <property type="project" value="InterPro"/>
</dbReference>
<evidence type="ECO:0000256" key="3">
    <source>
        <dbReference type="ARBA" id="ARBA00022692"/>
    </source>
</evidence>
<dbReference type="InterPro" id="IPR036259">
    <property type="entry name" value="MFS_trans_sf"/>
</dbReference>
<evidence type="ECO:0000313" key="9">
    <source>
        <dbReference type="Proteomes" id="UP000076574"/>
    </source>
</evidence>
<feature type="transmembrane region" description="Helical" evidence="6">
    <location>
        <begin position="288"/>
        <end position="307"/>
    </location>
</feature>
<feature type="transmembrane region" description="Helical" evidence="6">
    <location>
        <begin position="151"/>
        <end position="173"/>
    </location>
</feature>
<reference evidence="8 9" key="1">
    <citation type="submission" date="2016-03" db="EMBL/GenBank/DDBJ databases">
        <title>Microsymbionts genomes from the relict species Vavilovia formosa (Stev.) Fed.</title>
        <authorList>
            <person name="Kopat V."/>
            <person name="Chirak E."/>
            <person name="Kimeklis A."/>
            <person name="Andronov E."/>
        </authorList>
    </citation>
    <scope>NUCLEOTIDE SEQUENCE [LARGE SCALE GENOMIC DNA]</scope>
    <source>
        <strain evidence="8 9">Vaf07</strain>
    </source>
</reference>
<keyword evidence="5 6" id="KW-0472">Membrane</keyword>
<name>A0A164ARL7_9BRAD</name>
<dbReference type="CDD" id="cd17324">
    <property type="entry name" value="MFS_NepI_like"/>
    <property type="match status" value="1"/>
</dbReference>
<evidence type="ECO:0000256" key="5">
    <source>
        <dbReference type="ARBA" id="ARBA00023136"/>
    </source>
</evidence>
<dbReference type="PANTHER" id="PTHR43124:SF5">
    <property type="entry name" value="PURINE RIBONUCLEOSIDE EFFLUX PUMP NEPI"/>
    <property type="match status" value="1"/>
</dbReference>
<accession>A0A164ARL7</accession>
<comment type="subcellular location">
    <subcellularLocation>
        <location evidence="1">Cell membrane</location>
        <topology evidence="1">Multi-pass membrane protein</topology>
    </subcellularLocation>
</comment>
<dbReference type="Proteomes" id="UP000076574">
    <property type="component" value="Unassembled WGS sequence"/>
</dbReference>
<dbReference type="SUPFAM" id="SSF103473">
    <property type="entry name" value="MFS general substrate transporter"/>
    <property type="match status" value="1"/>
</dbReference>
<dbReference type="Gene3D" id="1.20.1250.20">
    <property type="entry name" value="MFS general substrate transporter like domains"/>
    <property type="match status" value="1"/>
</dbReference>
<feature type="transmembrane region" description="Helical" evidence="6">
    <location>
        <begin position="376"/>
        <end position="395"/>
    </location>
</feature>
<feature type="transmembrane region" description="Helical" evidence="6">
    <location>
        <begin position="313"/>
        <end position="337"/>
    </location>
</feature>
<dbReference type="InterPro" id="IPR020846">
    <property type="entry name" value="MFS_dom"/>
</dbReference>
<dbReference type="RefSeq" id="WP_068729196.1">
    <property type="nucleotide sequence ID" value="NZ_LVYV01000001.1"/>
</dbReference>
<gene>
    <name evidence="8" type="ORF">A4A58_01650</name>
</gene>
<dbReference type="PANTHER" id="PTHR43124">
    <property type="entry name" value="PURINE EFFLUX PUMP PBUE"/>
    <property type="match status" value="1"/>
</dbReference>
<dbReference type="EMBL" id="LVYV01000001">
    <property type="protein sequence ID" value="KZD25189.1"/>
    <property type="molecule type" value="Genomic_DNA"/>
</dbReference>
<dbReference type="GO" id="GO:0005886">
    <property type="term" value="C:plasma membrane"/>
    <property type="evidence" value="ECO:0007669"/>
    <property type="project" value="UniProtKB-SubCell"/>
</dbReference>
<evidence type="ECO:0000259" key="7">
    <source>
        <dbReference type="PROSITE" id="PS50850"/>
    </source>
</evidence>
<comment type="caution">
    <text evidence="8">The sequence shown here is derived from an EMBL/GenBank/DDBJ whole genome shotgun (WGS) entry which is preliminary data.</text>
</comment>
<feature type="transmembrane region" description="Helical" evidence="6">
    <location>
        <begin position="23"/>
        <end position="44"/>
    </location>
</feature>
<feature type="transmembrane region" description="Helical" evidence="6">
    <location>
        <begin position="118"/>
        <end position="139"/>
    </location>
</feature>
<sequence length="404" mass="41104">MTDSATAALDADVSPIANERTDAAWAAVVSLMLGAFSQVTAEFLPASLLTPIATDLGVSVGAAGQVVTATSLVGIIAGLATAIVTRAMDRRVVLWSLTVLLIVSNLLSATASNLPILLLARVLLGISLSGFWAMATATAMRLVPAEALPRAISLIFSGVSIATVSAAPIGAYLGDLWGWRNVFLLAAVVGAVVLVFQILTLPRLPPLTSPDVRTLFVLMRRPSVRLVMIAIAVSISGHFAGFTYVRHFLEQVPKLPVTAISLVLLAYGVGGFFGNFAGGVLVARSAKLAIVTGSAAIAVLALVLFVFGASGLVAGIAVGLWGFAFGVLPVGFQTWMVRVASDEAESAGGLLVSAFQVAITVGAVVGGILVDGFGPFGAVGYLAAATLAGALLVLLSRSGGEVPA</sequence>
<feature type="domain" description="Major facilitator superfamily (MFS) profile" evidence="7">
    <location>
        <begin position="23"/>
        <end position="401"/>
    </location>
</feature>
<proteinExistence type="predicted"/>
<feature type="transmembrane region" description="Helical" evidence="6">
    <location>
        <begin position="223"/>
        <end position="245"/>
    </location>
</feature>
<organism evidence="8 9">
    <name type="scientific">Tardiphaga robiniae</name>
    <dbReference type="NCBI Taxonomy" id="943830"/>
    <lineage>
        <taxon>Bacteria</taxon>
        <taxon>Pseudomonadati</taxon>
        <taxon>Pseudomonadota</taxon>
        <taxon>Alphaproteobacteria</taxon>
        <taxon>Hyphomicrobiales</taxon>
        <taxon>Nitrobacteraceae</taxon>
        <taxon>Tardiphaga</taxon>
    </lineage>
</organism>
<dbReference type="InterPro" id="IPR011701">
    <property type="entry name" value="MFS"/>
</dbReference>
<keyword evidence="3 6" id="KW-0812">Transmembrane</keyword>
<dbReference type="PROSITE" id="PS50850">
    <property type="entry name" value="MFS"/>
    <property type="match status" value="1"/>
</dbReference>
<evidence type="ECO:0000256" key="1">
    <source>
        <dbReference type="ARBA" id="ARBA00004651"/>
    </source>
</evidence>
<dbReference type="OrthoDB" id="9812189at2"/>
<feature type="transmembrane region" description="Helical" evidence="6">
    <location>
        <begin position="56"/>
        <end position="80"/>
    </location>
</feature>
<evidence type="ECO:0000256" key="2">
    <source>
        <dbReference type="ARBA" id="ARBA00022475"/>
    </source>
</evidence>
<evidence type="ECO:0000256" key="4">
    <source>
        <dbReference type="ARBA" id="ARBA00022989"/>
    </source>
</evidence>
<dbReference type="Pfam" id="PF07690">
    <property type="entry name" value="MFS_1"/>
    <property type="match status" value="1"/>
</dbReference>
<keyword evidence="2" id="KW-1003">Cell membrane</keyword>
<evidence type="ECO:0000313" key="8">
    <source>
        <dbReference type="EMBL" id="KZD25189.1"/>
    </source>
</evidence>
<feature type="transmembrane region" description="Helical" evidence="6">
    <location>
        <begin position="349"/>
        <end position="370"/>
    </location>
</feature>
<feature type="transmembrane region" description="Helical" evidence="6">
    <location>
        <begin position="257"/>
        <end position="276"/>
    </location>
</feature>
<dbReference type="AlphaFoldDB" id="A0A164ARL7"/>
<protein>
    <submittedName>
        <fullName evidence="8">Transporter</fullName>
    </submittedName>
</protein>
<keyword evidence="4 6" id="KW-1133">Transmembrane helix</keyword>
<dbReference type="InterPro" id="IPR050189">
    <property type="entry name" value="MFS_Efflux_Transporters"/>
</dbReference>
<feature type="transmembrane region" description="Helical" evidence="6">
    <location>
        <begin position="179"/>
        <end position="202"/>
    </location>
</feature>
<keyword evidence="9" id="KW-1185">Reference proteome</keyword>
<feature type="transmembrane region" description="Helical" evidence="6">
    <location>
        <begin position="92"/>
        <end position="112"/>
    </location>
</feature>